<feature type="domain" description="Tyrosinase copper-binding" evidence="12">
    <location>
        <begin position="105"/>
        <end position="122"/>
    </location>
</feature>
<evidence type="ECO:0000256" key="11">
    <source>
        <dbReference type="SAM" id="SignalP"/>
    </source>
</evidence>
<comment type="caution">
    <text evidence="14">The sequence shown here is derived from an EMBL/GenBank/DDBJ whole genome shotgun (WGS) entry which is preliminary data.</text>
</comment>
<dbReference type="Pfam" id="PF00264">
    <property type="entry name" value="Tyrosinase"/>
    <property type="match status" value="1"/>
</dbReference>
<accession>A0ABR3PNQ2</accession>
<evidence type="ECO:0000256" key="4">
    <source>
        <dbReference type="ARBA" id="ARBA00022723"/>
    </source>
</evidence>
<evidence type="ECO:0000259" key="13">
    <source>
        <dbReference type="PROSITE" id="PS00498"/>
    </source>
</evidence>
<name>A0ABR3PNQ2_9PEZI</name>
<comment type="cofactor">
    <cofactor evidence="1">
        <name>Cu(2+)</name>
        <dbReference type="ChEBI" id="CHEBI:29036"/>
    </cofactor>
</comment>
<protein>
    <recommendedName>
        <fullName evidence="3">tyrosinase</fullName>
        <ecNumber evidence="3">1.14.18.1</ecNumber>
    </recommendedName>
</protein>
<evidence type="ECO:0000256" key="7">
    <source>
        <dbReference type="ARBA" id="ARBA00023033"/>
    </source>
</evidence>
<keyword evidence="7" id="KW-0503">Monooxygenase</keyword>
<reference evidence="14 15" key="1">
    <citation type="submission" date="2024-07" db="EMBL/GenBank/DDBJ databases">
        <title>Draft sequence of the Neodothiora populina.</title>
        <authorList>
            <person name="Drown D.D."/>
            <person name="Schuette U.S."/>
            <person name="Buechlein A.B."/>
            <person name="Rusch D.R."/>
            <person name="Winton L.W."/>
            <person name="Adams G.A."/>
        </authorList>
    </citation>
    <scope>NUCLEOTIDE SEQUENCE [LARGE SCALE GENOMIC DNA]</scope>
    <source>
        <strain evidence="14 15">CPC 39397</strain>
    </source>
</reference>
<dbReference type="PANTHER" id="PTHR11474:SF76">
    <property type="entry name" value="SHKT DOMAIN-CONTAINING PROTEIN"/>
    <property type="match status" value="1"/>
</dbReference>
<keyword evidence="4" id="KW-0479">Metal-binding</keyword>
<keyword evidence="6" id="KW-0186">Copper</keyword>
<dbReference type="InterPro" id="IPR008922">
    <property type="entry name" value="Di-copper_centre_dom_sf"/>
</dbReference>
<evidence type="ECO:0000256" key="3">
    <source>
        <dbReference type="ARBA" id="ARBA00011906"/>
    </source>
</evidence>
<dbReference type="SUPFAM" id="SSF48056">
    <property type="entry name" value="Di-copper centre-containing domain"/>
    <property type="match status" value="1"/>
</dbReference>
<dbReference type="PANTHER" id="PTHR11474">
    <property type="entry name" value="TYROSINASE FAMILY MEMBER"/>
    <property type="match status" value="1"/>
</dbReference>
<dbReference type="Gene3D" id="1.10.1280.10">
    <property type="entry name" value="Di-copper center containing domain from catechol oxidase"/>
    <property type="match status" value="1"/>
</dbReference>
<dbReference type="Gene3D" id="2.60.310.20">
    <property type="match status" value="1"/>
</dbReference>
<evidence type="ECO:0000256" key="1">
    <source>
        <dbReference type="ARBA" id="ARBA00001973"/>
    </source>
</evidence>
<keyword evidence="11" id="KW-0732">Signal</keyword>
<dbReference type="PROSITE" id="PS00498">
    <property type="entry name" value="TYROSINASE_2"/>
    <property type="match status" value="1"/>
</dbReference>
<dbReference type="InterPro" id="IPR041640">
    <property type="entry name" value="Tyrosinase_C"/>
</dbReference>
<dbReference type="InterPro" id="IPR050316">
    <property type="entry name" value="Tyrosinase/Hemocyanin"/>
</dbReference>
<dbReference type="GeneID" id="95974768"/>
<gene>
    <name evidence="14" type="ORF">AAFC00_001065</name>
</gene>
<evidence type="ECO:0000256" key="8">
    <source>
        <dbReference type="ARBA" id="ARBA00023101"/>
    </source>
</evidence>
<comment type="catalytic activity">
    <reaction evidence="9">
        <text>2 L-dopa + O2 = 2 L-dopaquinone + 2 H2O</text>
        <dbReference type="Rhea" id="RHEA:34287"/>
        <dbReference type="ChEBI" id="CHEBI:15377"/>
        <dbReference type="ChEBI" id="CHEBI:15379"/>
        <dbReference type="ChEBI" id="CHEBI:57504"/>
        <dbReference type="ChEBI" id="CHEBI:57924"/>
        <dbReference type="EC" id="1.14.18.1"/>
    </reaction>
</comment>
<sequence>MLWSNLFIVTVVGFLASFHLGLAEAATAVTGVQGNGVQLRMELRTMMRQYPDMFNVYLLGLRDFMSVDQSDPLSYYQIAGIHGRPYLPWDNVGTAPGDGGGYCTHVSNLFLPWHRPYLALVEIQQTLYTHILAAANAFPEGPTRTKYVTAAGNWRMPYWDWAMEPCSTCNAYPTVLTEQYVNLDTPTGMQWIENPLFRYDFDPISADDMVYDPFSEWTVTKRFPTNWTSSALSQNDKVAEQIANNQVSARDRLYNLFTSYSNFSQFGNEAWISSSTTNADSLESLHDVIHAITGNNGHMTYLDYSSFDPVFWLHHVMVDRCFAIWQVVYPNSYVEPMAAVGGTFTYTAGTINDVNSPLPPFHSDTNGTNWTPASVVNTTTFGYTYPELSNATQSTVKSAINSLYGNTAGSTTVSKTKLKSRLMNKRVVDNVDAAATVQGGASKDGSSYQYIANVVSQKFAMGSSYGVYMFLGDYTETSSDWGTDPNLVGIHGIFANLARHGTAGTIRPRDMTDLKGTGSIPLTTSLIHKVVTGELASLSSEDVAPYLEQHLSWRVAYFDGTEIPIESVLDLSVSVVQSHVQPATSHSAFPVWGPFVSLANVTASKPGGHKGRYWDSPEDGTSYGYDRGRADSGMSWGVTSTITSTIFLPLASCSLPCRGTNVSAADAHATSF</sequence>
<comment type="catalytic activity">
    <reaction evidence="10">
        <text>L-tyrosine + O2 = L-dopaquinone + H2O</text>
        <dbReference type="Rhea" id="RHEA:18117"/>
        <dbReference type="ChEBI" id="CHEBI:15377"/>
        <dbReference type="ChEBI" id="CHEBI:15379"/>
        <dbReference type="ChEBI" id="CHEBI:57924"/>
        <dbReference type="ChEBI" id="CHEBI:58315"/>
        <dbReference type="EC" id="1.14.18.1"/>
    </reaction>
</comment>
<evidence type="ECO:0000256" key="5">
    <source>
        <dbReference type="ARBA" id="ARBA00023002"/>
    </source>
</evidence>
<dbReference type="EMBL" id="JBFMKM010000003">
    <property type="protein sequence ID" value="KAL1310828.1"/>
    <property type="molecule type" value="Genomic_DNA"/>
</dbReference>
<evidence type="ECO:0000256" key="6">
    <source>
        <dbReference type="ARBA" id="ARBA00023008"/>
    </source>
</evidence>
<evidence type="ECO:0000256" key="9">
    <source>
        <dbReference type="ARBA" id="ARBA00048233"/>
    </source>
</evidence>
<proteinExistence type="inferred from homology"/>
<feature type="chain" id="PRO_5045360187" description="tyrosinase" evidence="11">
    <location>
        <begin position="24"/>
        <end position="672"/>
    </location>
</feature>
<organism evidence="14 15">
    <name type="scientific">Neodothiora populina</name>
    <dbReference type="NCBI Taxonomy" id="2781224"/>
    <lineage>
        <taxon>Eukaryota</taxon>
        <taxon>Fungi</taxon>
        <taxon>Dikarya</taxon>
        <taxon>Ascomycota</taxon>
        <taxon>Pezizomycotina</taxon>
        <taxon>Dothideomycetes</taxon>
        <taxon>Dothideomycetidae</taxon>
        <taxon>Dothideales</taxon>
        <taxon>Dothioraceae</taxon>
        <taxon>Neodothiora</taxon>
    </lineage>
</organism>
<keyword evidence="8" id="KW-0470">Melanin biosynthesis</keyword>
<feature type="signal peptide" evidence="11">
    <location>
        <begin position="1"/>
        <end position="23"/>
    </location>
</feature>
<feature type="domain" description="Tyrosinase copper-binding" evidence="13">
    <location>
        <begin position="308"/>
        <end position="319"/>
    </location>
</feature>
<evidence type="ECO:0000313" key="15">
    <source>
        <dbReference type="Proteomes" id="UP001562354"/>
    </source>
</evidence>
<dbReference type="RefSeq" id="XP_069203677.1">
    <property type="nucleotide sequence ID" value="XM_069340203.1"/>
</dbReference>
<keyword evidence="15" id="KW-1185">Reference proteome</keyword>
<dbReference type="Proteomes" id="UP001562354">
    <property type="component" value="Unassembled WGS sequence"/>
</dbReference>
<evidence type="ECO:0000256" key="10">
    <source>
        <dbReference type="ARBA" id="ARBA00048881"/>
    </source>
</evidence>
<dbReference type="PRINTS" id="PR00092">
    <property type="entry name" value="TYROSINASE"/>
</dbReference>
<evidence type="ECO:0000313" key="14">
    <source>
        <dbReference type="EMBL" id="KAL1310828.1"/>
    </source>
</evidence>
<dbReference type="InterPro" id="IPR002227">
    <property type="entry name" value="Tyrosinase_Cu-bd"/>
</dbReference>
<keyword evidence="5" id="KW-0560">Oxidoreductase</keyword>
<evidence type="ECO:0000259" key="12">
    <source>
        <dbReference type="PROSITE" id="PS00497"/>
    </source>
</evidence>
<evidence type="ECO:0000256" key="2">
    <source>
        <dbReference type="ARBA" id="ARBA00009928"/>
    </source>
</evidence>
<dbReference type="PROSITE" id="PS00497">
    <property type="entry name" value="TYROSINASE_1"/>
    <property type="match status" value="1"/>
</dbReference>
<comment type="similarity">
    <text evidence="2">Belongs to the tyrosinase family.</text>
</comment>
<dbReference type="Pfam" id="PF18132">
    <property type="entry name" value="Tyrosinase_C"/>
    <property type="match status" value="1"/>
</dbReference>
<dbReference type="EC" id="1.14.18.1" evidence="3"/>